<dbReference type="Proteomes" id="UP001589810">
    <property type="component" value="Unassembled WGS sequence"/>
</dbReference>
<dbReference type="Pfam" id="PF01814">
    <property type="entry name" value="Hemerythrin"/>
    <property type="match status" value="1"/>
</dbReference>
<comment type="caution">
    <text evidence="2">The sequence shown here is derived from an EMBL/GenBank/DDBJ whole genome shotgun (WGS) entry which is preliminary data.</text>
</comment>
<organism evidence="2 3">
    <name type="scientific">Kutzneria chonburiensis</name>
    <dbReference type="NCBI Taxonomy" id="1483604"/>
    <lineage>
        <taxon>Bacteria</taxon>
        <taxon>Bacillati</taxon>
        <taxon>Actinomycetota</taxon>
        <taxon>Actinomycetes</taxon>
        <taxon>Pseudonocardiales</taxon>
        <taxon>Pseudonocardiaceae</taxon>
        <taxon>Kutzneria</taxon>
    </lineage>
</organism>
<sequence length="230" mass="25375">MTDTQLADVRDMYMIHTLLLREFGAMAGLVRGVRDGDAEQVRIVVEHIELVADLLHHHHAAEDSHIWPKLLDRLPAETTLLVHEMESHHKEIEALNQELTASLTAWRVAASGEAGGRVAAVLDELVPLLTMHLITEEDEMVPLIGRCVTAAEWAEMLAEGSSGLDPASVPLLFGMLAYDADPWVFRMTVEQLPAELRPVIDDLAGKAYAAHAERVYGTPTPPHAPRPDRV</sequence>
<reference evidence="2 3" key="1">
    <citation type="submission" date="2024-09" db="EMBL/GenBank/DDBJ databases">
        <authorList>
            <person name="Sun Q."/>
            <person name="Mori K."/>
        </authorList>
    </citation>
    <scope>NUCLEOTIDE SEQUENCE [LARGE SCALE GENOMIC DNA]</scope>
    <source>
        <strain evidence="2 3">TBRC 1432</strain>
    </source>
</reference>
<keyword evidence="3" id="KW-1185">Reference proteome</keyword>
<protein>
    <submittedName>
        <fullName evidence="2">Hemerythrin domain-containing protein</fullName>
    </submittedName>
</protein>
<gene>
    <name evidence="2" type="ORF">ACFFH7_04535</name>
</gene>
<dbReference type="Gene3D" id="1.20.120.520">
    <property type="entry name" value="nmb1532 protein domain like"/>
    <property type="match status" value="1"/>
</dbReference>
<dbReference type="RefSeq" id="WP_273939560.1">
    <property type="nucleotide sequence ID" value="NZ_CP097263.1"/>
</dbReference>
<evidence type="ECO:0000313" key="2">
    <source>
        <dbReference type="EMBL" id="MFC0540731.1"/>
    </source>
</evidence>
<proteinExistence type="predicted"/>
<evidence type="ECO:0000313" key="3">
    <source>
        <dbReference type="Proteomes" id="UP001589810"/>
    </source>
</evidence>
<name>A0ABV6MLJ3_9PSEU</name>
<feature type="domain" description="Hemerythrin-like" evidence="1">
    <location>
        <begin position="11"/>
        <end position="144"/>
    </location>
</feature>
<dbReference type="EMBL" id="JBHLUD010000001">
    <property type="protein sequence ID" value="MFC0540731.1"/>
    <property type="molecule type" value="Genomic_DNA"/>
</dbReference>
<dbReference type="InterPro" id="IPR012312">
    <property type="entry name" value="Hemerythrin-like"/>
</dbReference>
<accession>A0ABV6MLJ3</accession>
<evidence type="ECO:0000259" key="1">
    <source>
        <dbReference type="Pfam" id="PF01814"/>
    </source>
</evidence>
<dbReference type="CDD" id="cd12108">
    <property type="entry name" value="Hr-like"/>
    <property type="match status" value="1"/>
</dbReference>